<dbReference type="SMART" id="SM00028">
    <property type="entry name" value="TPR"/>
    <property type="match status" value="3"/>
</dbReference>
<dbReference type="Gene3D" id="1.25.40.10">
    <property type="entry name" value="Tetratricopeptide repeat domain"/>
    <property type="match status" value="1"/>
</dbReference>
<accession>A0A0F7UYT1</accession>
<dbReference type="AlphaFoldDB" id="A0A0F7UYT1"/>
<feature type="compositionally biased region" description="Basic and acidic residues" evidence="5">
    <location>
        <begin position="83"/>
        <end position="92"/>
    </location>
</feature>
<dbReference type="InterPro" id="IPR011990">
    <property type="entry name" value="TPR-like_helical_dom_sf"/>
</dbReference>
<dbReference type="InterPro" id="IPR050754">
    <property type="entry name" value="FKBP4/5/8-like"/>
</dbReference>
<evidence type="ECO:0000256" key="4">
    <source>
        <dbReference type="ARBA" id="ARBA00023235"/>
    </source>
</evidence>
<dbReference type="PANTHER" id="PTHR46512:SF9">
    <property type="entry name" value="PEPTIDYLPROLYL ISOMERASE"/>
    <property type="match status" value="1"/>
</dbReference>
<dbReference type="SUPFAM" id="SSF48452">
    <property type="entry name" value="TPR-like"/>
    <property type="match status" value="1"/>
</dbReference>
<feature type="compositionally biased region" description="Basic and acidic residues" evidence="5">
    <location>
        <begin position="510"/>
        <end position="519"/>
    </location>
</feature>
<name>A0A0F7UYT1_TOXGV</name>
<keyword evidence="4 6" id="KW-0413">Isomerase</keyword>
<evidence type="ECO:0000256" key="5">
    <source>
        <dbReference type="SAM" id="MobiDB-lite"/>
    </source>
</evidence>
<dbReference type="GO" id="GO:0003755">
    <property type="term" value="F:peptidyl-prolyl cis-trans isomerase activity"/>
    <property type="evidence" value="ECO:0007669"/>
    <property type="project" value="UniProtKB-EC"/>
</dbReference>
<feature type="compositionally biased region" description="Low complexity" evidence="5">
    <location>
        <begin position="45"/>
        <end position="63"/>
    </location>
</feature>
<dbReference type="EMBL" id="LN714495">
    <property type="protein sequence ID" value="CEL73133.1"/>
    <property type="molecule type" value="Genomic_DNA"/>
</dbReference>
<feature type="region of interest" description="Disordered" evidence="5">
    <location>
        <begin position="483"/>
        <end position="552"/>
    </location>
</feature>
<feature type="compositionally biased region" description="Basic and acidic residues" evidence="5">
    <location>
        <begin position="1"/>
        <end position="27"/>
    </location>
</feature>
<comment type="catalytic activity">
    <reaction evidence="1">
        <text>[protein]-peptidylproline (omega=180) = [protein]-peptidylproline (omega=0)</text>
        <dbReference type="Rhea" id="RHEA:16237"/>
        <dbReference type="Rhea" id="RHEA-COMP:10747"/>
        <dbReference type="Rhea" id="RHEA-COMP:10748"/>
        <dbReference type="ChEBI" id="CHEBI:83833"/>
        <dbReference type="ChEBI" id="CHEBI:83834"/>
        <dbReference type="EC" id="5.2.1.8"/>
    </reaction>
</comment>
<feature type="region of interest" description="Disordered" evidence="5">
    <location>
        <begin position="1"/>
        <end position="131"/>
    </location>
</feature>
<protein>
    <recommendedName>
        <fullName evidence="2">peptidylprolyl isomerase</fullName>
        <ecNumber evidence="2">5.2.1.8</ecNumber>
    </recommendedName>
</protein>
<keyword evidence="3" id="KW-0697">Rotamase</keyword>
<dbReference type="Pfam" id="PF14559">
    <property type="entry name" value="TPR_19"/>
    <property type="match status" value="1"/>
</dbReference>
<proteinExistence type="predicted"/>
<evidence type="ECO:0000256" key="3">
    <source>
        <dbReference type="ARBA" id="ARBA00023110"/>
    </source>
</evidence>
<dbReference type="EC" id="5.2.1.8" evidence="2"/>
<organism evidence="6">
    <name type="scientific">Toxoplasma gondii (strain ATCC 50861 / VEG)</name>
    <dbReference type="NCBI Taxonomy" id="432359"/>
    <lineage>
        <taxon>Eukaryota</taxon>
        <taxon>Sar</taxon>
        <taxon>Alveolata</taxon>
        <taxon>Apicomplexa</taxon>
        <taxon>Conoidasida</taxon>
        <taxon>Coccidia</taxon>
        <taxon>Eucoccidiorida</taxon>
        <taxon>Eimeriorina</taxon>
        <taxon>Sarcocystidae</taxon>
        <taxon>Toxoplasma</taxon>
    </lineage>
</organism>
<reference evidence="6" key="1">
    <citation type="journal article" date="2015" name="PLoS ONE">
        <title>Comprehensive Evaluation of Toxoplasma gondii VEG and Neospora caninum LIV Genomes with Tachyzoite Stage Transcriptome and Proteome Defines Novel Transcript Features.</title>
        <authorList>
            <person name="Ramaprasad A."/>
            <person name="Mourier T."/>
            <person name="Naeem R."/>
            <person name="Malas T.B."/>
            <person name="Moussa E."/>
            <person name="Panigrahi A."/>
            <person name="Vermont S.J."/>
            <person name="Otto T.D."/>
            <person name="Wastling J."/>
            <person name="Pain A."/>
        </authorList>
    </citation>
    <scope>NUCLEOTIDE SEQUENCE</scope>
    <source>
        <strain evidence="6">VEG</strain>
    </source>
</reference>
<sequence>MMSDGRGEALDAEAVRKDEVPTSETHDASPSFTEVDGGEREKGRTATSTANALSPLAAASSAPDNCATDGSVAPRMEASCAHGRGEETREISSEESEMKEDINGDRSALSQKDAYSENGSEHESEDAEDDGDLKQKGLVLFEKRDFEGAIDCWKRGLRAVNFVLSKDIGDAEKTREFEKMKLSYLLNLSLGSLKAEQFGACVRYCDDVLDTDPFHLKALFRKAQALHSLGRLEDSLAMVESLLDAHPNNPAAVSLEQKLKRELHAYRKKERQMAKVMLESMDADPRSNSVPQAAGSVEKKGFFNRVKSAFGFSKEASSPGTSPQASSSGASASPSPFLPFSAFPSSSVADAVRQFEGGNADNPFASLFECRSPFGAGGPQDPQRLSQDMRDLQRLMELNQRLMQSGDDAGFFEKVRLAWAFCCFAGRALFDRGWAACKRRCTDTCSRRKRPAEPYFTVSPLGPKAAASQVPAAGYGVRDAFAGESSRGKKTEENTASASPACGQESQVPRFEEVDDGARVAESAITGAAEGIGKEGGKGSGKSVARRRRRHL</sequence>
<gene>
    <name evidence="6" type="ORF">BN1205_103280</name>
</gene>
<evidence type="ECO:0000256" key="1">
    <source>
        <dbReference type="ARBA" id="ARBA00000971"/>
    </source>
</evidence>
<dbReference type="PANTHER" id="PTHR46512">
    <property type="entry name" value="PEPTIDYLPROLYL ISOMERASE"/>
    <property type="match status" value="1"/>
</dbReference>
<evidence type="ECO:0000313" key="6">
    <source>
        <dbReference type="EMBL" id="CEL73133.1"/>
    </source>
</evidence>
<dbReference type="InterPro" id="IPR019734">
    <property type="entry name" value="TPR_rpt"/>
</dbReference>
<evidence type="ECO:0000256" key="2">
    <source>
        <dbReference type="ARBA" id="ARBA00013194"/>
    </source>
</evidence>